<keyword evidence="2" id="KW-1185">Reference proteome</keyword>
<dbReference type="Proteomes" id="UP001333110">
    <property type="component" value="Unassembled WGS sequence"/>
</dbReference>
<dbReference type="EMBL" id="JAUNZN010000001">
    <property type="protein sequence ID" value="KAK4832517.1"/>
    <property type="molecule type" value="Genomic_DNA"/>
</dbReference>
<accession>A0AAN7SAA0</accession>
<sequence length="117" mass="12894">MASSHHMDHKSFSVRAQEVQVALNPFIPQPVLILGIAWTQVQDLALDLVEPHEVHMGPLLKLVQVPLDGIPSLRCVSCTTQLGVICNLAEGALDLAVNVIEDIKQYWSQYGPLRDTT</sequence>
<proteinExistence type="predicted"/>
<gene>
    <name evidence="1" type="ORF">QYF61_023582</name>
</gene>
<comment type="caution">
    <text evidence="1">The sequence shown here is derived from an EMBL/GenBank/DDBJ whole genome shotgun (WGS) entry which is preliminary data.</text>
</comment>
<evidence type="ECO:0000313" key="2">
    <source>
        <dbReference type="Proteomes" id="UP001333110"/>
    </source>
</evidence>
<evidence type="ECO:0000313" key="1">
    <source>
        <dbReference type="EMBL" id="KAK4832517.1"/>
    </source>
</evidence>
<feature type="non-terminal residue" evidence="1">
    <location>
        <position position="117"/>
    </location>
</feature>
<reference evidence="1 2" key="1">
    <citation type="journal article" date="2023" name="J. Hered.">
        <title>Chromosome-level genome of the wood stork (Mycteria americana) provides insight into avian chromosome evolution.</title>
        <authorList>
            <person name="Flamio R. Jr."/>
            <person name="Ramstad K.M."/>
        </authorList>
    </citation>
    <scope>NUCLEOTIDE SEQUENCE [LARGE SCALE GENOMIC DNA]</scope>
    <source>
        <strain evidence="1">JAX WOST 10</strain>
    </source>
</reference>
<dbReference type="AlphaFoldDB" id="A0AAN7SAA0"/>
<organism evidence="1 2">
    <name type="scientific">Mycteria americana</name>
    <name type="common">Wood stork</name>
    <dbReference type="NCBI Taxonomy" id="33587"/>
    <lineage>
        <taxon>Eukaryota</taxon>
        <taxon>Metazoa</taxon>
        <taxon>Chordata</taxon>
        <taxon>Craniata</taxon>
        <taxon>Vertebrata</taxon>
        <taxon>Euteleostomi</taxon>
        <taxon>Archelosauria</taxon>
        <taxon>Archosauria</taxon>
        <taxon>Dinosauria</taxon>
        <taxon>Saurischia</taxon>
        <taxon>Theropoda</taxon>
        <taxon>Coelurosauria</taxon>
        <taxon>Aves</taxon>
        <taxon>Neognathae</taxon>
        <taxon>Neoaves</taxon>
        <taxon>Aequornithes</taxon>
        <taxon>Ciconiiformes</taxon>
        <taxon>Ciconiidae</taxon>
        <taxon>Mycteria</taxon>
    </lineage>
</organism>
<name>A0AAN7SAA0_MYCAM</name>
<protein>
    <submittedName>
        <fullName evidence="1">Uncharacterized protein</fullName>
    </submittedName>
</protein>